<dbReference type="EMBL" id="RJVU01035392">
    <property type="protein sequence ID" value="ROL47603.1"/>
    <property type="molecule type" value="Genomic_DNA"/>
</dbReference>
<dbReference type="Proteomes" id="UP000281406">
    <property type="component" value="Unassembled WGS sequence"/>
</dbReference>
<protein>
    <recommendedName>
        <fullName evidence="4">Secreted protein</fullName>
    </recommendedName>
</protein>
<evidence type="ECO:0000313" key="2">
    <source>
        <dbReference type="EMBL" id="ROL47603.1"/>
    </source>
</evidence>
<gene>
    <name evidence="2" type="ORF">DPX16_13318</name>
</gene>
<evidence type="ECO:0000313" key="3">
    <source>
        <dbReference type="Proteomes" id="UP000281406"/>
    </source>
</evidence>
<comment type="caution">
    <text evidence="2">The sequence shown here is derived from an EMBL/GenBank/DDBJ whole genome shotgun (WGS) entry which is preliminary data.</text>
</comment>
<organism evidence="2 3">
    <name type="scientific">Anabarilius grahami</name>
    <name type="common">Kanglang fish</name>
    <name type="synonym">Barilius grahami</name>
    <dbReference type="NCBI Taxonomy" id="495550"/>
    <lineage>
        <taxon>Eukaryota</taxon>
        <taxon>Metazoa</taxon>
        <taxon>Chordata</taxon>
        <taxon>Craniata</taxon>
        <taxon>Vertebrata</taxon>
        <taxon>Euteleostomi</taxon>
        <taxon>Actinopterygii</taxon>
        <taxon>Neopterygii</taxon>
        <taxon>Teleostei</taxon>
        <taxon>Ostariophysi</taxon>
        <taxon>Cypriniformes</taxon>
        <taxon>Xenocyprididae</taxon>
        <taxon>Xenocypridinae</taxon>
        <taxon>Xenocypridinae incertae sedis</taxon>
        <taxon>Anabarilius</taxon>
    </lineage>
</organism>
<evidence type="ECO:0000256" key="1">
    <source>
        <dbReference type="SAM" id="SignalP"/>
    </source>
</evidence>
<feature type="signal peptide" evidence="1">
    <location>
        <begin position="1"/>
        <end position="17"/>
    </location>
</feature>
<evidence type="ECO:0008006" key="4">
    <source>
        <dbReference type="Google" id="ProtNLM"/>
    </source>
</evidence>
<dbReference type="AlphaFoldDB" id="A0A3N0YN24"/>
<name>A0A3N0YN24_ANAGA</name>
<keyword evidence="3" id="KW-1185">Reference proteome</keyword>
<sequence length="112" mass="12276">MFMLASFLGCELSQGSAFLTQSMTKAATERCGDAGGGSGLIKVDWRGLQEPFLHLEPPRFSRDRSPVRASIHTHARTLAQDLTRSRRGIAPLLIKKLDLIISSDSQFANNGF</sequence>
<accession>A0A3N0YN24</accession>
<proteinExistence type="predicted"/>
<feature type="chain" id="PRO_5018040021" description="Secreted protein" evidence="1">
    <location>
        <begin position="18"/>
        <end position="112"/>
    </location>
</feature>
<reference evidence="2 3" key="1">
    <citation type="submission" date="2018-10" db="EMBL/GenBank/DDBJ databases">
        <title>Genome assembly for a Yunnan-Guizhou Plateau 3E fish, Anabarilius grahami (Regan), and its evolutionary and genetic applications.</title>
        <authorList>
            <person name="Jiang W."/>
        </authorList>
    </citation>
    <scope>NUCLEOTIDE SEQUENCE [LARGE SCALE GENOMIC DNA]</scope>
    <source>
        <strain evidence="2">AG-KIZ</strain>
        <tissue evidence="2">Muscle</tissue>
    </source>
</reference>
<keyword evidence="1" id="KW-0732">Signal</keyword>